<proteinExistence type="predicted"/>
<dbReference type="GeneID" id="54301605"/>
<evidence type="ECO:0000313" key="2">
    <source>
        <dbReference type="Proteomes" id="UP000799438"/>
    </source>
</evidence>
<evidence type="ECO:0000313" key="1">
    <source>
        <dbReference type="EMBL" id="KAF2143012.1"/>
    </source>
</evidence>
<dbReference type="AlphaFoldDB" id="A0A6A6BFU0"/>
<reference evidence="1" key="1">
    <citation type="journal article" date="2020" name="Stud. Mycol.">
        <title>101 Dothideomycetes genomes: a test case for predicting lifestyles and emergence of pathogens.</title>
        <authorList>
            <person name="Haridas S."/>
            <person name="Albert R."/>
            <person name="Binder M."/>
            <person name="Bloem J."/>
            <person name="Labutti K."/>
            <person name="Salamov A."/>
            <person name="Andreopoulos B."/>
            <person name="Baker S."/>
            <person name="Barry K."/>
            <person name="Bills G."/>
            <person name="Bluhm B."/>
            <person name="Cannon C."/>
            <person name="Castanera R."/>
            <person name="Culley D."/>
            <person name="Daum C."/>
            <person name="Ezra D."/>
            <person name="Gonzalez J."/>
            <person name="Henrissat B."/>
            <person name="Kuo A."/>
            <person name="Liang C."/>
            <person name="Lipzen A."/>
            <person name="Lutzoni F."/>
            <person name="Magnuson J."/>
            <person name="Mondo S."/>
            <person name="Nolan M."/>
            <person name="Ohm R."/>
            <person name="Pangilinan J."/>
            <person name="Park H.-J."/>
            <person name="Ramirez L."/>
            <person name="Alfaro M."/>
            <person name="Sun H."/>
            <person name="Tritt A."/>
            <person name="Yoshinaga Y."/>
            <person name="Zwiers L.-H."/>
            <person name="Turgeon B."/>
            <person name="Goodwin S."/>
            <person name="Spatafora J."/>
            <person name="Crous P."/>
            <person name="Grigoriev I."/>
        </authorList>
    </citation>
    <scope>NUCLEOTIDE SEQUENCE</scope>
    <source>
        <strain evidence="1">CBS 121167</strain>
    </source>
</reference>
<accession>A0A6A6BFU0</accession>
<dbReference type="OrthoDB" id="5314997at2759"/>
<gene>
    <name evidence="1" type="ORF">K452DRAFT_317894</name>
</gene>
<sequence>MASNPGVGATSFFDLPRELRDEVYGYIISDPKDSTPAKMPGYWENSTHLPRLQNTYPLNGLWHDTNHGAWLANKQMARELQEYERAGHHYVAHPASVFSSLRQKILPVQQQNSLRSLELQFNTEDSEPDDGTTLMRRSRKYSKMYMVAGTAVHMMGTVLSGPFNTQFNNLKHLTLRIYMDVPKAYTQKICTTLYHQLCASHASVLTFCNNPRPALESVTLTFSMHDKEKAVTFEVGGLVAKYDDTSDRPGTIQKQWYRGADFWTVYSDPDVHAHNLLQELDDRLWVRVVKAPTKDAVEFGRAEEMIADAFYQVWLEKGKPDVAALMDLKKKREAGDLAGL</sequence>
<name>A0A6A6BFU0_9PEZI</name>
<dbReference type="RefSeq" id="XP_033398724.1">
    <property type="nucleotide sequence ID" value="XM_033544109.1"/>
</dbReference>
<dbReference type="Proteomes" id="UP000799438">
    <property type="component" value="Unassembled WGS sequence"/>
</dbReference>
<keyword evidence="2" id="KW-1185">Reference proteome</keyword>
<protein>
    <submittedName>
        <fullName evidence="1">Uncharacterized protein</fullName>
    </submittedName>
</protein>
<organism evidence="1 2">
    <name type="scientific">Aplosporella prunicola CBS 121167</name>
    <dbReference type="NCBI Taxonomy" id="1176127"/>
    <lineage>
        <taxon>Eukaryota</taxon>
        <taxon>Fungi</taxon>
        <taxon>Dikarya</taxon>
        <taxon>Ascomycota</taxon>
        <taxon>Pezizomycotina</taxon>
        <taxon>Dothideomycetes</taxon>
        <taxon>Dothideomycetes incertae sedis</taxon>
        <taxon>Botryosphaeriales</taxon>
        <taxon>Aplosporellaceae</taxon>
        <taxon>Aplosporella</taxon>
    </lineage>
</organism>
<dbReference type="EMBL" id="ML995483">
    <property type="protein sequence ID" value="KAF2143012.1"/>
    <property type="molecule type" value="Genomic_DNA"/>
</dbReference>